<organism evidence="1 2">
    <name type="scientific">Cnuella takakiae</name>
    <dbReference type="NCBI Taxonomy" id="1302690"/>
    <lineage>
        <taxon>Bacteria</taxon>
        <taxon>Pseudomonadati</taxon>
        <taxon>Bacteroidota</taxon>
        <taxon>Chitinophagia</taxon>
        <taxon>Chitinophagales</taxon>
        <taxon>Chitinophagaceae</taxon>
        <taxon>Cnuella</taxon>
    </lineage>
</organism>
<sequence>MELGNCIMKYIVLLIGRGRNYNNGRGTTDDRKGPALDVPVVQRYAGRFQPFAIGLVCCTIVQQAAAQDINFSQFYELPLLRNPALAGNYKGDVRATSAFRSQWGSVSTPYQTVALGTEVKFGVAEFSNDYISIGAQITNDIAGDSRLGRTQFLPLLAYHKSVNEDRDAYLTAGFLGGMVQQRFDPTKLSFDDQFVNGAYSPTNPTRQTFSNTNVTYWDAAAGLSYSSVLGYDTRYYVGASYFHFTQPKVAFARTSDIRLNKKYVLNAGLSVATSEFDRLILYADYFMQGGNRQGQGGALFKHDLLQEDEDQSMGFSVGAFYRWNDAVVPVVKLDLYKLAIGLTYDVNVSKLRTASQFRGGFELTVSYKSFLNIRNSSAAKVRCPADFY</sequence>
<keyword evidence="2" id="KW-1185">Reference proteome</keyword>
<proteinExistence type="predicted"/>
<gene>
    <name evidence="1" type="ORF">SAMN05444008_101360</name>
</gene>
<dbReference type="AlphaFoldDB" id="A0A1M4T9D7"/>
<dbReference type="Pfam" id="PF11751">
    <property type="entry name" value="PorP_SprF"/>
    <property type="match status" value="1"/>
</dbReference>
<dbReference type="EMBL" id="FQUO01000001">
    <property type="protein sequence ID" value="SHE41045.1"/>
    <property type="molecule type" value="Genomic_DNA"/>
</dbReference>
<accession>A0A1M4T9D7</accession>
<dbReference type="NCBIfam" id="TIGR03519">
    <property type="entry name" value="T9SS_PorP_fam"/>
    <property type="match status" value="1"/>
</dbReference>
<evidence type="ECO:0000313" key="1">
    <source>
        <dbReference type="EMBL" id="SHE41045.1"/>
    </source>
</evidence>
<name>A0A1M4T9D7_9BACT</name>
<protein>
    <submittedName>
        <fullName evidence="1">Type IX secretion system membrane protein, PorP/SprF family</fullName>
    </submittedName>
</protein>
<evidence type="ECO:0000313" key="2">
    <source>
        <dbReference type="Proteomes" id="UP000184368"/>
    </source>
</evidence>
<dbReference type="InterPro" id="IPR019861">
    <property type="entry name" value="PorP/SprF_Bacteroidetes"/>
</dbReference>
<reference evidence="1 2" key="1">
    <citation type="submission" date="2016-11" db="EMBL/GenBank/DDBJ databases">
        <authorList>
            <person name="Jaros S."/>
            <person name="Januszkiewicz K."/>
            <person name="Wedrychowicz H."/>
        </authorList>
    </citation>
    <scope>NUCLEOTIDE SEQUENCE [LARGE SCALE GENOMIC DNA]</scope>
    <source>
        <strain evidence="1 2">DSM 26897</strain>
    </source>
</reference>
<dbReference type="Proteomes" id="UP000184368">
    <property type="component" value="Unassembled WGS sequence"/>
</dbReference>
<dbReference type="STRING" id="1302690.BUE76_01370"/>